<sequence>IVTCSKYGTCPKCRCPASNLQDLEKASPRTRLWTEGVINEAKANAGSSPKEFHKECMMHDVTGGIYVPFWQDLPYMDIHKCIMPDVLHQLYQGIFKHLIGW</sequence>
<keyword evidence="2" id="KW-1185">Reference proteome</keyword>
<feature type="non-terminal residue" evidence="1">
    <location>
        <position position="1"/>
    </location>
</feature>
<comment type="caution">
    <text evidence="1">The sequence shown here is derived from an EMBL/GenBank/DDBJ whole genome shotgun (WGS) entry which is preliminary data.</text>
</comment>
<gene>
    <name evidence="1" type="ORF">CPB84DRAFT_1642251</name>
</gene>
<dbReference type="AlphaFoldDB" id="A0A9P5NU92"/>
<evidence type="ECO:0000313" key="1">
    <source>
        <dbReference type="EMBL" id="KAF8906940.1"/>
    </source>
</evidence>
<dbReference type="Proteomes" id="UP000724874">
    <property type="component" value="Unassembled WGS sequence"/>
</dbReference>
<dbReference type="InterPro" id="IPR041078">
    <property type="entry name" value="Plavaka"/>
</dbReference>
<dbReference type="EMBL" id="JADNYJ010000016">
    <property type="protein sequence ID" value="KAF8906940.1"/>
    <property type="molecule type" value="Genomic_DNA"/>
</dbReference>
<feature type="non-terminal residue" evidence="1">
    <location>
        <position position="101"/>
    </location>
</feature>
<accession>A0A9P5NU92</accession>
<proteinExistence type="predicted"/>
<evidence type="ECO:0000313" key="2">
    <source>
        <dbReference type="Proteomes" id="UP000724874"/>
    </source>
</evidence>
<organism evidence="1 2">
    <name type="scientific">Gymnopilus junonius</name>
    <name type="common">Spectacular rustgill mushroom</name>
    <name type="synonym">Gymnopilus spectabilis subsp. junonius</name>
    <dbReference type="NCBI Taxonomy" id="109634"/>
    <lineage>
        <taxon>Eukaryota</taxon>
        <taxon>Fungi</taxon>
        <taxon>Dikarya</taxon>
        <taxon>Basidiomycota</taxon>
        <taxon>Agaricomycotina</taxon>
        <taxon>Agaricomycetes</taxon>
        <taxon>Agaricomycetidae</taxon>
        <taxon>Agaricales</taxon>
        <taxon>Agaricineae</taxon>
        <taxon>Hymenogastraceae</taxon>
        <taxon>Gymnopilus</taxon>
    </lineage>
</organism>
<dbReference type="OrthoDB" id="2418900at2759"/>
<name>A0A9P5NU92_GYMJU</name>
<protein>
    <submittedName>
        <fullName evidence="1">Uncharacterized protein</fullName>
    </submittedName>
</protein>
<reference evidence="1" key="1">
    <citation type="submission" date="2020-11" db="EMBL/GenBank/DDBJ databases">
        <authorList>
            <consortium name="DOE Joint Genome Institute"/>
            <person name="Ahrendt S."/>
            <person name="Riley R."/>
            <person name="Andreopoulos W."/>
            <person name="LaButti K."/>
            <person name="Pangilinan J."/>
            <person name="Ruiz-duenas F.J."/>
            <person name="Barrasa J.M."/>
            <person name="Sanchez-Garcia M."/>
            <person name="Camarero S."/>
            <person name="Miyauchi S."/>
            <person name="Serrano A."/>
            <person name="Linde D."/>
            <person name="Babiker R."/>
            <person name="Drula E."/>
            <person name="Ayuso-Fernandez I."/>
            <person name="Pacheco R."/>
            <person name="Padilla G."/>
            <person name="Ferreira P."/>
            <person name="Barriuso J."/>
            <person name="Kellner H."/>
            <person name="Castanera R."/>
            <person name="Alfaro M."/>
            <person name="Ramirez L."/>
            <person name="Pisabarro A.G."/>
            <person name="Kuo A."/>
            <person name="Tritt A."/>
            <person name="Lipzen A."/>
            <person name="He G."/>
            <person name="Yan M."/>
            <person name="Ng V."/>
            <person name="Cullen D."/>
            <person name="Martin F."/>
            <person name="Rosso M.-N."/>
            <person name="Henrissat B."/>
            <person name="Hibbett D."/>
            <person name="Martinez A.T."/>
            <person name="Grigoriev I.V."/>
        </authorList>
    </citation>
    <scope>NUCLEOTIDE SEQUENCE</scope>
    <source>
        <strain evidence="1">AH 44721</strain>
    </source>
</reference>
<dbReference type="Pfam" id="PF18759">
    <property type="entry name" value="Plavaka"/>
    <property type="match status" value="1"/>
</dbReference>